<sequence length="303" mass="31885">MIRRKILSLAWPAVCEMMLYMLLDFVDVAFVGRLGAQSLAAVGLGAQIYFSILFIFCALSAGATALIARAVGAKDPEKAGKTAGHALSLAVLIGIAVTVSVYLFTDVVVGLFRFEAGVRQLAAVYIKTTGSVAAFGMVLFISNGIFRGAGLTKIPFYIAALTNVVNIAGDYVLIFGKCGFPALGVRGAAIATASAQVTGCVVMVVLLISGATMVRVRPGYFFRFRDRELTGVILKLSAPAGIEEAVMNLGRLLGSFMLAGLGTVPFAAHQVILTAESLSYMPGLRFCGCCYQSCGTESRCTQT</sequence>
<keyword evidence="6" id="KW-0812">Transmembrane</keyword>
<dbReference type="NCBIfam" id="TIGR00797">
    <property type="entry name" value="matE"/>
    <property type="match status" value="1"/>
</dbReference>
<dbReference type="AlphaFoldDB" id="A0A0B7MKM6"/>
<evidence type="ECO:0000256" key="5">
    <source>
        <dbReference type="ARBA" id="ARBA00031636"/>
    </source>
</evidence>
<dbReference type="OrthoDB" id="62420at2"/>
<evidence type="ECO:0000256" key="2">
    <source>
        <dbReference type="ARBA" id="ARBA00010199"/>
    </source>
</evidence>
<dbReference type="PANTHER" id="PTHR43298:SF2">
    <property type="entry name" value="FMN_FAD EXPORTER YEEO-RELATED"/>
    <property type="match status" value="1"/>
</dbReference>
<dbReference type="EMBL" id="CDRZ01000114">
    <property type="protein sequence ID" value="CEO88531.1"/>
    <property type="molecule type" value="Genomic_DNA"/>
</dbReference>
<evidence type="ECO:0000256" key="4">
    <source>
        <dbReference type="ARBA" id="ARBA00022448"/>
    </source>
</evidence>
<feature type="transmembrane region" description="Helical" evidence="6">
    <location>
        <begin position="154"/>
        <end position="176"/>
    </location>
</feature>
<dbReference type="InterPro" id="IPR050222">
    <property type="entry name" value="MATE_MdtK"/>
</dbReference>
<proteinExistence type="inferred from homology"/>
<evidence type="ECO:0000313" key="7">
    <source>
        <dbReference type="EMBL" id="CEO88531.1"/>
    </source>
</evidence>
<dbReference type="Pfam" id="PF01554">
    <property type="entry name" value="MatE"/>
    <property type="match status" value="1"/>
</dbReference>
<protein>
    <recommendedName>
        <fullName evidence="3">Probable multidrug resistance protein NorM</fullName>
    </recommendedName>
    <alternativeName>
        <fullName evidence="5">Multidrug-efflux transporter</fullName>
    </alternativeName>
</protein>
<feature type="transmembrane region" description="Helical" evidence="6">
    <location>
        <begin position="124"/>
        <end position="142"/>
    </location>
</feature>
<organism evidence="7 8">
    <name type="scientific">Syntrophaceticus schinkii</name>
    <dbReference type="NCBI Taxonomy" id="499207"/>
    <lineage>
        <taxon>Bacteria</taxon>
        <taxon>Bacillati</taxon>
        <taxon>Bacillota</taxon>
        <taxon>Clostridia</taxon>
        <taxon>Thermoanaerobacterales</taxon>
        <taxon>Thermoanaerobacterales Family III. Incertae Sedis</taxon>
        <taxon>Syntrophaceticus</taxon>
    </lineage>
</organism>
<dbReference type="PANTHER" id="PTHR43298">
    <property type="entry name" value="MULTIDRUG RESISTANCE PROTEIN NORM-RELATED"/>
    <property type="match status" value="1"/>
</dbReference>
<reference evidence="8" key="1">
    <citation type="submission" date="2015-01" db="EMBL/GenBank/DDBJ databases">
        <authorList>
            <person name="Manzoor Shahid"/>
            <person name="Zubair Saima"/>
        </authorList>
    </citation>
    <scope>NUCLEOTIDE SEQUENCE [LARGE SCALE GENOMIC DNA]</scope>
    <source>
        <strain evidence="8">Sp3</strain>
    </source>
</reference>
<dbReference type="RefSeq" id="WP_052835380.1">
    <property type="nucleotide sequence ID" value="NZ_CDRZ01000114.1"/>
</dbReference>
<dbReference type="Proteomes" id="UP000046155">
    <property type="component" value="Unassembled WGS sequence"/>
</dbReference>
<accession>A0A0B7MKM6</accession>
<evidence type="ECO:0000313" key="8">
    <source>
        <dbReference type="Proteomes" id="UP000046155"/>
    </source>
</evidence>
<comment type="similarity">
    <text evidence="2">Belongs to the multi antimicrobial extrusion (MATE) (TC 2.A.66.1) family.</text>
</comment>
<dbReference type="GO" id="GO:0042910">
    <property type="term" value="F:xenobiotic transmembrane transporter activity"/>
    <property type="evidence" value="ECO:0007669"/>
    <property type="project" value="InterPro"/>
</dbReference>
<evidence type="ECO:0000256" key="6">
    <source>
        <dbReference type="SAM" id="Phobius"/>
    </source>
</evidence>
<feature type="transmembrane region" description="Helical" evidence="6">
    <location>
        <begin position="46"/>
        <end position="71"/>
    </location>
</feature>
<comment type="function">
    <text evidence="1">Multidrug efflux pump.</text>
</comment>
<keyword evidence="4" id="KW-0813">Transport</keyword>
<evidence type="ECO:0000256" key="3">
    <source>
        <dbReference type="ARBA" id="ARBA00020268"/>
    </source>
</evidence>
<feature type="transmembrane region" description="Helical" evidence="6">
    <location>
        <begin position="188"/>
        <end position="214"/>
    </location>
</feature>
<gene>
    <name evidence="7" type="ORF">SSCH_2000005</name>
</gene>
<feature type="transmembrane region" description="Helical" evidence="6">
    <location>
        <begin position="83"/>
        <end position="104"/>
    </location>
</feature>
<keyword evidence="6" id="KW-0472">Membrane</keyword>
<keyword evidence="8" id="KW-1185">Reference proteome</keyword>
<feature type="transmembrane region" description="Helical" evidence="6">
    <location>
        <begin position="7"/>
        <end position="26"/>
    </location>
</feature>
<dbReference type="GO" id="GO:0005886">
    <property type="term" value="C:plasma membrane"/>
    <property type="evidence" value="ECO:0007669"/>
    <property type="project" value="TreeGrafter"/>
</dbReference>
<name>A0A0B7MKM6_9FIRM</name>
<dbReference type="InterPro" id="IPR002528">
    <property type="entry name" value="MATE_fam"/>
</dbReference>
<evidence type="ECO:0000256" key="1">
    <source>
        <dbReference type="ARBA" id="ARBA00003408"/>
    </source>
</evidence>
<dbReference type="GO" id="GO:0015297">
    <property type="term" value="F:antiporter activity"/>
    <property type="evidence" value="ECO:0007669"/>
    <property type="project" value="InterPro"/>
</dbReference>
<keyword evidence="6" id="KW-1133">Transmembrane helix</keyword>